<dbReference type="Proteomes" id="UP000184395">
    <property type="component" value="Unassembled WGS sequence"/>
</dbReference>
<accession>A0A1M6LHE1</accession>
<protein>
    <submittedName>
        <fullName evidence="1">Uncharacterized protein</fullName>
    </submittedName>
</protein>
<name>A0A1M6LHE1_9BURK</name>
<dbReference type="RefSeq" id="WP_073427811.1">
    <property type="nucleotide sequence ID" value="NZ_CADFGY010000006.1"/>
</dbReference>
<sequence>MKDDTTKAGIIGRPMGMPRKVLEQMGKTNPAAKAVSALMNGSTSLDEKRRIVRRMQMDNLNNEK</sequence>
<reference evidence="1 2" key="1">
    <citation type="submission" date="2016-11" db="EMBL/GenBank/DDBJ databases">
        <authorList>
            <person name="Jaros S."/>
            <person name="Januszkiewicz K."/>
            <person name="Wedrychowicz H."/>
        </authorList>
    </citation>
    <scope>NUCLEOTIDE SEQUENCE [LARGE SCALE GENOMIC DNA]</scope>
    <source>
        <strain evidence="1 2">LMG 20594</strain>
    </source>
</reference>
<dbReference type="OrthoDB" id="9890586at2"/>
<dbReference type="AlphaFoldDB" id="A0A1M6LHE1"/>
<dbReference type="STRING" id="169427.SAMN05192548_1005119"/>
<evidence type="ECO:0000313" key="1">
    <source>
        <dbReference type="EMBL" id="SHJ70632.1"/>
    </source>
</evidence>
<dbReference type="EMBL" id="FRAB01000005">
    <property type="protein sequence ID" value="SHJ70632.1"/>
    <property type="molecule type" value="Genomic_DNA"/>
</dbReference>
<proteinExistence type="predicted"/>
<organism evidence="1 2">
    <name type="scientific">Paraburkholderia terricola</name>
    <dbReference type="NCBI Taxonomy" id="169427"/>
    <lineage>
        <taxon>Bacteria</taxon>
        <taxon>Pseudomonadati</taxon>
        <taxon>Pseudomonadota</taxon>
        <taxon>Betaproteobacteria</taxon>
        <taxon>Burkholderiales</taxon>
        <taxon>Burkholderiaceae</taxon>
        <taxon>Paraburkholderia</taxon>
    </lineage>
</organism>
<evidence type="ECO:0000313" key="2">
    <source>
        <dbReference type="Proteomes" id="UP000184395"/>
    </source>
</evidence>
<gene>
    <name evidence="1" type="ORF">SAMN05192548_1005119</name>
</gene>